<dbReference type="InterPro" id="IPR011104">
    <property type="entry name" value="Hpr_kin/Pase_C"/>
</dbReference>
<accession>A0A0P1GZ43</accession>
<evidence type="ECO:0000259" key="1">
    <source>
        <dbReference type="Pfam" id="PF07475"/>
    </source>
</evidence>
<dbReference type="STRING" id="928856.SAMN04488049_11016"/>
<dbReference type="CDD" id="cd01918">
    <property type="entry name" value="HprK_C"/>
    <property type="match status" value="1"/>
</dbReference>
<evidence type="ECO:0000313" key="2">
    <source>
        <dbReference type="EMBL" id="CUH79036.1"/>
    </source>
</evidence>
<dbReference type="GO" id="GO:0000155">
    <property type="term" value="F:phosphorelay sensor kinase activity"/>
    <property type="evidence" value="ECO:0007669"/>
    <property type="project" value="InterPro"/>
</dbReference>
<dbReference type="InterPro" id="IPR027417">
    <property type="entry name" value="P-loop_NTPase"/>
</dbReference>
<proteinExistence type="predicted"/>
<dbReference type="AlphaFoldDB" id="A0A0P1GZ43"/>
<dbReference type="SUPFAM" id="SSF53795">
    <property type="entry name" value="PEP carboxykinase-like"/>
    <property type="match status" value="1"/>
</dbReference>
<evidence type="ECO:0000313" key="3">
    <source>
        <dbReference type="Proteomes" id="UP000052022"/>
    </source>
</evidence>
<dbReference type="PANTHER" id="PTHR30305:SF1">
    <property type="entry name" value="HPR KINASE_PHOSPHORYLASE"/>
    <property type="match status" value="1"/>
</dbReference>
<protein>
    <submittedName>
        <fullName evidence="2">HPr kinase/phosphorylase</fullName>
        <ecNumber evidence="2">2.7.11.-</ecNumber>
    </submittedName>
</protein>
<name>A0A0P1GZ43_9RHOB</name>
<keyword evidence="2" id="KW-0808">Transferase</keyword>
<reference evidence="2 3" key="1">
    <citation type="submission" date="2015-09" db="EMBL/GenBank/DDBJ databases">
        <authorList>
            <consortium name="Swine Surveillance"/>
        </authorList>
    </citation>
    <scope>NUCLEOTIDE SEQUENCE [LARGE SCALE GENOMIC DNA]</scope>
    <source>
        <strain evidence="2 3">CECT 7557</strain>
    </source>
</reference>
<dbReference type="PANTHER" id="PTHR30305">
    <property type="entry name" value="PROTEIN YJDM-RELATED"/>
    <property type="match status" value="1"/>
</dbReference>
<dbReference type="GO" id="GO:0005524">
    <property type="term" value="F:ATP binding"/>
    <property type="evidence" value="ECO:0007669"/>
    <property type="project" value="InterPro"/>
</dbReference>
<dbReference type="Proteomes" id="UP000052022">
    <property type="component" value="Unassembled WGS sequence"/>
</dbReference>
<keyword evidence="2" id="KW-0418">Kinase</keyword>
<dbReference type="Gene3D" id="3.40.50.300">
    <property type="entry name" value="P-loop containing nucleotide triphosphate hydrolases"/>
    <property type="match status" value="1"/>
</dbReference>
<dbReference type="EC" id="2.7.11.-" evidence="2"/>
<sequence>MILHASCVSLAGRGVLIRGASGAGKSALALELMARGAGLVADDRCEIHKAAGGVIARAPNPIAGLIEARGVGILRADHVAQAQLHVIVDLDHLATDRLPRHLEEEILGCALPVLHRVDAPHFAASLIQYLKCGAIDPDAGQ</sequence>
<dbReference type="EMBL" id="CYSD01000033">
    <property type="protein sequence ID" value="CUH79036.1"/>
    <property type="molecule type" value="Genomic_DNA"/>
</dbReference>
<gene>
    <name evidence="2" type="primary">hprK</name>
    <name evidence="2" type="ORF">TRM7557_02169</name>
</gene>
<organism evidence="2 3">
    <name type="scientific">Tritonibacter multivorans</name>
    <dbReference type="NCBI Taxonomy" id="928856"/>
    <lineage>
        <taxon>Bacteria</taxon>
        <taxon>Pseudomonadati</taxon>
        <taxon>Pseudomonadota</taxon>
        <taxon>Alphaproteobacteria</taxon>
        <taxon>Rhodobacterales</taxon>
        <taxon>Paracoccaceae</taxon>
        <taxon>Tritonibacter</taxon>
    </lineage>
</organism>
<feature type="domain" description="HPr kinase/phosphorylase C-terminal" evidence="1">
    <location>
        <begin position="3"/>
        <end position="78"/>
    </location>
</feature>
<dbReference type="GO" id="GO:0006109">
    <property type="term" value="P:regulation of carbohydrate metabolic process"/>
    <property type="evidence" value="ECO:0007669"/>
    <property type="project" value="InterPro"/>
</dbReference>
<keyword evidence="3" id="KW-1185">Reference proteome</keyword>
<dbReference type="Pfam" id="PF07475">
    <property type="entry name" value="Hpr_kinase_C"/>
    <property type="match status" value="1"/>
</dbReference>